<feature type="compositionally biased region" description="Basic residues" evidence="1">
    <location>
        <begin position="1"/>
        <end position="13"/>
    </location>
</feature>
<dbReference type="OMA" id="YFMRKFP"/>
<dbReference type="Proteomes" id="UP000007110">
    <property type="component" value="Unassembled WGS sequence"/>
</dbReference>
<keyword evidence="2" id="KW-1133">Transmembrane helix</keyword>
<name>A0A7M7N3R7_STRPU</name>
<dbReference type="GeneID" id="586955"/>
<keyword evidence="2" id="KW-0472">Membrane</keyword>
<reference evidence="3" key="2">
    <citation type="submission" date="2021-01" db="UniProtKB">
        <authorList>
            <consortium name="EnsemblMetazoa"/>
        </authorList>
    </citation>
    <scope>IDENTIFICATION</scope>
</reference>
<evidence type="ECO:0000313" key="4">
    <source>
        <dbReference type="Proteomes" id="UP000007110"/>
    </source>
</evidence>
<dbReference type="EnsemblMetazoa" id="XM_030973791">
    <property type="protein sequence ID" value="XP_030829651"/>
    <property type="gene ID" value="LOC586955"/>
</dbReference>
<dbReference type="RefSeq" id="XP_030829651.1">
    <property type="nucleotide sequence ID" value="XM_030973791.1"/>
</dbReference>
<keyword evidence="4" id="KW-1185">Reference proteome</keyword>
<evidence type="ECO:0000313" key="3">
    <source>
        <dbReference type="EnsemblMetazoa" id="XP_030829651"/>
    </source>
</evidence>
<dbReference type="Gene3D" id="2.60.120.650">
    <property type="entry name" value="Cupin"/>
    <property type="match status" value="1"/>
</dbReference>
<proteinExistence type="predicted"/>
<protein>
    <submittedName>
        <fullName evidence="3">Uncharacterized protein</fullName>
    </submittedName>
</protein>
<evidence type="ECO:0000256" key="2">
    <source>
        <dbReference type="SAM" id="Phobius"/>
    </source>
</evidence>
<organism evidence="3 4">
    <name type="scientific">Strongylocentrotus purpuratus</name>
    <name type="common">Purple sea urchin</name>
    <dbReference type="NCBI Taxonomy" id="7668"/>
    <lineage>
        <taxon>Eukaryota</taxon>
        <taxon>Metazoa</taxon>
        <taxon>Echinodermata</taxon>
        <taxon>Eleutherozoa</taxon>
        <taxon>Echinozoa</taxon>
        <taxon>Echinoidea</taxon>
        <taxon>Euechinoidea</taxon>
        <taxon>Echinacea</taxon>
        <taxon>Camarodonta</taxon>
        <taxon>Echinidea</taxon>
        <taxon>Strongylocentrotidae</taxon>
        <taxon>Strongylocentrotus</taxon>
    </lineage>
</organism>
<dbReference type="AlphaFoldDB" id="A0A7M7N3R7"/>
<dbReference type="KEGG" id="spu:586955"/>
<reference evidence="4" key="1">
    <citation type="submission" date="2015-02" db="EMBL/GenBank/DDBJ databases">
        <title>Genome sequencing for Strongylocentrotus purpuratus.</title>
        <authorList>
            <person name="Murali S."/>
            <person name="Liu Y."/>
            <person name="Vee V."/>
            <person name="English A."/>
            <person name="Wang M."/>
            <person name="Skinner E."/>
            <person name="Han Y."/>
            <person name="Muzny D.M."/>
            <person name="Worley K.C."/>
            <person name="Gibbs R.A."/>
        </authorList>
    </citation>
    <scope>NUCLEOTIDE SEQUENCE</scope>
</reference>
<feature type="transmembrane region" description="Helical" evidence="2">
    <location>
        <begin position="55"/>
        <end position="75"/>
    </location>
</feature>
<dbReference type="InParanoid" id="A0A7M7N3R7"/>
<keyword evidence="2" id="KW-0812">Transmembrane</keyword>
<dbReference type="OrthoDB" id="10007875at2759"/>
<accession>A0A7M7N3R7</accession>
<sequence>MPAKKTTPKKRLTKGNERSSTLERNARTVDPLSGGLGKGASSLQPLSTEQLTVDYKAGVIMAITFPLALIFFWKVTLPVTWFVMKTALGEQLVLKLNYFKQDVFERLTSECPSWIPAEERSYLDDRLSETLRRIPSPKTQQEFEDLIELGEPLIITDAMKGWESFGTWDCDSFTKEYKDADYFDWQADVKFKLSNISNRPGYEGMKCAAGYIEPFWPENSKYVKDWMKKMSPLPSFLPSNALPDDSPITGFIGVPGTGVSPHLDETCDTLMTAQFSGVKNWSMSWPVKEDGVVKWRKPVVFTLYPGDMMFWYTNMRHHTEVVHGCSLSFSFRIHTPAPKLYLTEQRKLISDLSDENRYRLYEETQTRDKFFLDKCHLVMKYDQVFLN</sequence>
<feature type="region of interest" description="Disordered" evidence="1">
    <location>
        <begin position="1"/>
        <end position="22"/>
    </location>
</feature>
<dbReference type="SUPFAM" id="SSF51197">
    <property type="entry name" value="Clavaminate synthase-like"/>
    <property type="match status" value="1"/>
</dbReference>
<evidence type="ECO:0000256" key="1">
    <source>
        <dbReference type="SAM" id="MobiDB-lite"/>
    </source>
</evidence>